<evidence type="ECO:0008006" key="2">
    <source>
        <dbReference type="Google" id="ProtNLM"/>
    </source>
</evidence>
<dbReference type="Pfam" id="PF07030">
    <property type="entry name" value="Phage_Mu_Gp36"/>
    <property type="match status" value="1"/>
</dbReference>
<dbReference type="InterPro" id="IPR009752">
    <property type="entry name" value="Phage_Mu_GpJ"/>
</dbReference>
<comment type="caution">
    <text evidence="1">The sequence shown here is derived from an EMBL/GenBank/DDBJ whole genome shotgun (WGS) entry which is preliminary data.</text>
</comment>
<organism evidence="1">
    <name type="scientific">marine sediment metagenome</name>
    <dbReference type="NCBI Taxonomy" id="412755"/>
    <lineage>
        <taxon>unclassified sequences</taxon>
        <taxon>metagenomes</taxon>
        <taxon>ecological metagenomes</taxon>
    </lineage>
</organism>
<sequence length="140" mass="15424">MPTYTATADIYNVLSSKIVAQLTDDTNGTEVNTDFVDDALERAESIVDSYVGKVYSVPLSTPVEKSIVHAVVTLAKCMLYRRRNSTIPDEVESECEKVTEWLKEIAASGVELDDEVTTDDAIVAEQNNDPEVFTAQVFGR</sequence>
<accession>A0A0F8WG22</accession>
<gene>
    <name evidence="1" type="ORF">LCGC14_3071010</name>
</gene>
<name>A0A0F8WG22_9ZZZZ</name>
<dbReference type="EMBL" id="LAZR01065322">
    <property type="protein sequence ID" value="KKK55792.1"/>
    <property type="molecule type" value="Genomic_DNA"/>
</dbReference>
<reference evidence="1" key="1">
    <citation type="journal article" date="2015" name="Nature">
        <title>Complex archaea that bridge the gap between prokaryotes and eukaryotes.</title>
        <authorList>
            <person name="Spang A."/>
            <person name="Saw J.H."/>
            <person name="Jorgensen S.L."/>
            <person name="Zaremba-Niedzwiedzka K."/>
            <person name="Martijn J."/>
            <person name="Lind A.E."/>
            <person name="van Eijk R."/>
            <person name="Schleper C."/>
            <person name="Guy L."/>
            <person name="Ettema T.J."/>
        </authorList>
    </citation>
    <scope>NUCLEOTIDE SEQUENCE</scope>
</reference>
<evidence type="ECO:0000313" key="1">
    <source>
        <dbReference type="EMBL" id="KKK55792.1"/>
    </source>
</evidence>
<proteinExistence type="predicted"/>
<dbReference type="AlphaFoldDB" id="A0A0F8WG22"/>
<protein>
    <recommendedName>
        <fullName evidence="2">DUF1320 domain-containing protein</fullName>
    </recommendedName>
</protein>